<dbReference type="SMART" id="SM00409">
    <property type="entry name" value="IG"/>
    <property type="match status" value="2"/>
</dbReference>
<dbReference type="PANTHER" id="PTHR23279:SF46">
    <property type="entry name" value="DEFECTIVE PROBOSCIS EXTENSION RESPONSE 10, ISOFORM A-RELATED"/>
    <property type="match status" value="1"/>
</dbReference>
<dbReference type="PROSITE" id="PS50835">
    <property type="entry name" value="IG_LIKE"/>
    <property type="match status" value="2"/>
</dbReference>
<dbReference type="InterPro" id="IPR007110">
    <property type="entry name" value="Ig-like_dom"/>
</dbReference>
<dbReference type="KEGG" id="hazt:108672487"/>
<dbReference type="InterPro" id="IPR003599">
    <property type="entry name" value="Ig_sub"/>
</dbReference>
<proteinExistence type="predicted"/>
<keyword evidence="1" id="KW-1133">Transmembrane helix</keyword>
<reference evidence="4" key="1">
    <citation type="submission" date="2025-08" db="UniProtKB">
        <authorList>
            <consortium name="RefSeq"/>
        </authorList>
    </citation>
    <scope>IDENTIFICATION</scope>
    <source>
        <tissue evidence="4">Whole organism</tissue>
    </source>
</reference>
<feature type="domain" description="Ig-like" evidence="2">
    <location>
        <begin position="175"/>
        <end position="274"/>
    </location>
</feature>
<feature type="transmembrane region" description="Helical" evidence="1">
    <location>
        <begin position="394"/>
        <end position="414"/>
    </location>
</feature>
<dbReference type="SUPFAM" id="SSF48726">
    <property type="entry name" value="Immunoglobulin"/>
    <property type="match status" value="2"/>
</dbReference>
<dbReference type="Gene3D" id="2.60.40.10">
    <property type="entry name" value="Immunoglobulins"/>
    <property type="match status" value="2"/>
</dbReference>
<dbReference type="RefSeq" id="XP_018015642.1">
    <property type="nucleotide sequence ID" value="XM_018160153.2"/>
</dbReference>
<organism evidence="3 4">
    <name type="scientific">Hyalella azteca</name>
    <name type="common">Amphipod</name>
    <dbReference type="NCBI Taxonomy" id="294128"/>
    <lineage>
        <taxon>Eukaryota</taxon>
        <taxon>Metazoa</taxon>
        <taxon>Ecdysozoa</taxon>
        <taxon>Arthropoda</taxon>
        <taxon>Crustacea</taxon>
        <taxon>Multicrustacea</taxon>
        <taxon>Malacostraca</taxon>
        <taxon>Eumalacostraca</taxon>
        <taxon>Peracarida</taxon>
        <taxon>Amphipoda</taxon>
        <taxon>Senticaudata</taxon>
        <taxon>Talitrida</taxon>
        <taxon>Talitroidea</taxon>
        <taxon>Hyalellidae</taxon>
        <taxon>Hyalella</taxon>
    </lineage>
</organism>
<dbReference type="SMART" id="SM00408">
    <property type="entry name" value="IGc2"/>
    <property type="match status" value="2"/>
</dbReference>
<dbReference type="Pfam" id="PF07686">
    <property type="entry name" value="V-set"/>
    <property type="match status" value="1"/>
</dbReference>
<dbReference type="AlphaFoldDB" id="A0A8B7NPK0"/>
<dbReference type="GO" id="GO:0050808">
    <property type="term" value="P:synapse organization"/>
    <property type="evidence" value="ECO:0007669"/>
    <property type="project" value="TreeGrafter"/>
</dbReference>
<evidence type="ECO:0000259" key="2">
    <source>
        <dbReference type="PROSITE" id="PS50835"/>
    </source>
</evidence>
<dbReference type="OrthoDB" id="9983389at2759"/>
<dbReference type="InterPro" id="IPR036179">
    <property type="entry name" value="Ig-like_dom_sf"/>
</dbReference>
<evidence type="ECO:0000313" key="4">
    <source>
        <dbReference type="RefSeq" id="XP_018015642.1"/>
    </source>
</evidence>
<dbReference type="GO" id="GO:0032589">
    <property type="term" value="C:neuron projection membrane"/>
    <property type="evidence" value="ECO:0007669"/>
    <property type="project" value="TreeGrafter"/>
</dbReference>
<sequence length="492" mass="53763">MITSVKRPGLSRLRLHAPKMKPKGLVVPLIFLQTLLAVSVKGSAVDGLSSSTRLPVQELSEAFTETSFAVDTTLEHVLPAITDAPRTEKTNVHSSDDFVYHNIITNPNDGDVVAGKDYGFDFPTNAQDSFDSPDYVLGQNVVDYGRGYAFGAAGDPWNSVTMVDGNLEPLEEEVPFFDDNSPTQVTAAVGAPAHIPCMVRNLGSKSLSWIRHRDLHVLTVGSFTFANDHRFSAHRDQATGDWVLVLRKPEPADSGLYVCSVSTKPVMTHSVKLSVVVPSAEMIGGREVFLDHGSTLNLTCLIHYSPSPPEFVLWYHRDKLVNYGGRGGRVEVETVHHDTTTRSSLLVRNATQWHSGRYSCQPANAQHVSILVHVLKSETPAAMQTTTSTASPSLATGSCLVAVALAYIFASALAKMTLKFYHINDLDFNIIMKRGKSSMFRETKASVTGQKLKSFNSYKQSGENWGSNRGDFCSFSSPRKIGTPSVAIKPYI</sequence>
<feature type="domain" description="Ig-like" evidence="2">
    <location>
        <begin position="278"/>
        <end position="371"/>
    </location>
</feature>
<keyword evidence="3" id="KW-1185">Reference proteome</keyword>
<dbReference type="InterPro" id="IPR013783">
    <property type="entry name" value="Ig-like_fold"/>
</dbReference>
<dbReference type="InterPro" id="IPR013106">
    <property type="entry name" value="Ig_V-set"/>
</dbReference>
<dbReference type="SMART" id="SM00406">
    <property type="entry name" value="IGv"/>
    <property type="match status" value="1"/>
</dbReference>
<dbReference type="GeneID" id="108672487"/>
<name>A0A8B7NPK0_HYAAZ</name>
<gene>
    <name evidence="4" type="primary">LOC108672487</name>
</gene>
<dbReference type="Pfam" id="PF13927">
    <property type="entry name" value="Ig_3"/>
    <property type="match status" value="1"/>
</dbReference>
<evidence type="ECO:0000313" key="3">
    <source>
        <dbReference type="Proteomes" id="UP000694843"/>
    </source>
</evidence>
<keyword evidence="1" id="KW-0472">Membrane</keyword>
<evidence type="ECO:0000256" key="1">
    <source>
        <dbReference type="SAM" id="Phobius"/>
    </source>
</evidence>
<dbReference type="InterPro" id="IPR003598">
    <property type="entry name" value="Ig_sub2"/>
</dbReference>
<dbReference type="PANTHER" id="PTHR23279">
    <property type="entry name" value="DEFECTIVE PROBOSCIS EXTENSION RESPONSE DPR -RELATED"/>
    <property type="match status" value="1"/>
</dbReference>
<accession>A0A8B7NPK0</accession>
<keyword evidence="1" id="KW-0812">Transmembrane</keyword>
<protein>
    <submittedName>
        <fullName evidence="4">Uncharacterized protein LOC108672487</fullName>
    </submittedName>
</protein>
<dbReference type="InterPro" id="IPR037448">
    <property type="entry name" value="Zig-8"/>
</dbReference>
<dbReference type="Proteomes" id="UP000694843">
    <property type="component" value="Unplaced"/>
</dbReference>